<dbReference type="InterPro" id="IPR041496">
    <property type="entry name" value="YitH/HolE_GNAT"/>
</dbReference>
<dbReference type="PANTHER" id="PTHR47237">
    <property type="entry name" value="SLL0310 PROTEIN"/>
    <property type="match status" value="1"/>
</dbReference>
<dbReference type="InterPro" id="IPR052729">
    <property type="entry name" value="Acyl/Acetyltrans_Enzymes"/>
</dbReference>
<dbReference type="Pfam" id="PF13508">
    <property type="entry name" value="Acetyltransf_7"/>
    <property type="match status" value="1"/>
</dbReference>
<keyword evidence="3" id="KW-1185">Reference proteome</keyword>
<dbReference type="SUPFAM" id="SSF55729">
    <property type="entry name" value="Acyl-CoA N-acyltransferases (Nat)"/>
    <property type="match status" value="1"/>
</dbReference>
<accession>A0A841FL54</accession>
<keyword evidence="2" id="KW-0808">Transferase</keyword>
<dbReference type="CDD" id="cd04301">
    <property type="entry name" value="NAT_SF"/>
    <property type="match status" value="1"/>
</dbReference>
<evidence type="ECO:0000313" key="2">
    <source>
        <dbReference type="EMBL" id="MBB6034528.1"/>
    </source>
</evidence>
<evidence type="ECO:0000259" key="1">
    <source>
        <dbReference type="PROSITE" id="PS51186"/>
    </source>
</evidence>
<gene>
    <name evidence="2" type="ORF">HNR73_002378</name>
</gene>
<proteinExistence type="predicted"/>
<name>A0A841FL54_9ACTN</name>
<sequence length="286" mass="31282">MERDPLRTLWTDPATVPVRRLTGEDDREACMDLAADREWGREEPKWHLLFDACEVYGVDAPDGGLAGCYTLTRYGAEASAIGMVLVASRFEGRGLGRRMMTHALSVADGVVSLHATEMGRPLYEKLGFQAIDVNSSHYGHFTGPRPDGPATRPVRDVAEILAYDRDAHGLDRTALLTALHRRSEAFRVVEEDGRVRGYAAAWRNTHQLVIGPVVADDLATATVLIADIALAADAELRVDVLHSRSGLRRWTASHGIAPRFDGTYMSLDGVDVPGDARVWAPVTQAV</sequence>
<dbReference type="EMBL" id="JACHGT010000004">
    <property type="protein sequence ID" value="MBB6034528.1"/>
    <property type="molecule type" value="Genomic_DNA"/>
</dbReference>
<dbReference type="Proteomes" id="UP000548476">
    <property type="component" value="Unassembled WGS sequence"/>
</dbReference>
<dbReference type="Pfam" id="PF18014">
    <property type="entry name" value="Acetyltransf_18"/>
    <property type="match status" value="1"/>
</dbReference>
<dbReference type="GO" id="GO:0016747">
    <property type="term" value="F:acyltransferase activity, transferring groups other than amino-acyl groups"/>
    <property type="evidence" value="ECO:0007669"/>
    <property type="project" value="InterPro"/>
</dbReference>
<dbReference type="PANTHER" id="PTHR47237:SF2">
    <property type="entry name" value="BLL4206 PROTEIN"/>
    <property type="match status" value="1"/>
</dbReference>
<dbReference type="Gene3D" id="3.40.630.30">
    <property type="match status" value="1"/>
</dbReference>
<dbReference type="AlphaFoldDB" id="A0A841FL54"/>
<organism evidence="2 3">
    <name type="scientific">Phytomonospora endophytica</name>
    <dbReference type="NCBI Taxonomy" id="714109"/>
    <lineage>
        <taxon>Bacteria</taxon>
        <taxon>Bacillati</taxon>
        <taxon>Actinomycetota</taxon>
        <taxon>Actinomycetes</taxon>
        <taxon>Micromonosporales</taxon>
        <taxon>Micromonosporaceae</taxon>
        <taxon>Phytomonospora</taxon>
    </lineage>
</organism>
<dbReference type="PROSITE" id="PS51186">
    <property type="entry name" value="GNAT"/>
    <property type="match status" value="1"/>
</dbReference>
<dbReference type="InterPro" id="IPR016181">
    <property type="entry name" value="Acyl_CoA_acyltransferase"/>
</dbReference>
<dbReference type="InterPro" id="IPR000182">
    <property type="entry name" value="GNAT_dom"/>
</dbReference>
<reference evidence="2 3" key="1">
    <citation type="submission" date="2020-08" db="EMBL/GenBank/DDBJ databases">
        <title>Genomic Encyclopedia of Type Strains, Phase IV (KMG-IV): sequencing the most valuable type-strain genomes for metagenomic binning, comparative biology and taxonomic classification.</title>
        <authorList>
            <person name="Goeker M."/>
        </authorList>
    </citation>
    <scope>NUCLEOTIDE SEQUENCE [LARGE SCALE GENOMIC DNA]</scope>
    <source>
        <strain evidence="2 3">YIM 65646</strain>
    </source>
</reference>
<dbReference type="Gene3D" id="3.40.630.90">
    <property type="match status" value="1"/>
</dbReference>
<dbReference type="RefSeq" id="WP_184787375.1">
    <property type="nucleotide sequence ID" value="NZ_BONT01000088.1"/>
</dbReference>
<evidence type="ECO:0000313" key="3">
    <source>
        <dbReference type="Proteomes" id="UP000548476"/>
    </source>
</evidence>
<protein>
    <submittedName>
        <fullName evidence="2">GNAT superfamily N-acetyltransferase</fullName>
    </submittedName>
</protein>
<feature type="domain" description="N-acetyltransferase" evidence="1">
    <location>
        <begin position="16"/>
        <end position="155"/>
    </location>
</feature>
<comment type="caution">
    <text evidence="2">The sequence shown here is derived from an EMBL/GenBank/DDBJ whole genome shotgun (WGS) entry which is preliminary data.</text>
</comment>